<keyword evidence="3" id="KW-1185">Reference proteome</keyword>
<feature type="region of interest" description="Disordered" evidence="1">
    <location>
        <begin position="83"/>
        <end position="117"/>
    </location>
</feature>
<dbReference type="AlphaFoldDB" id="A0ABD2ZUA5"/>
<dbReference type="EMBL" id="JBJUIK010000007">
    <property type="protein sequence ID" value="KAL3522996.1"/>
    <property type="molecule type" value="Genomic_DNA"/>
</dbReference>
<dbReference type="Proteomes" id="UP001630127">
    <property type="component" value="Unassembled WGS sequence"/>
</dbReference>
<gene>
    <name evidence="2" type="ORF">ACH5RR_015830</name>
</gene>
<accession>A0ABD2ZUA5</accession>
<reference evidence="2 3" key="1">
    <citation type="submission" date="2024-11" db="EMBL/GenBank/DDBJ databases">
        <title>A near-complete genome assembly of Cinchona calisaya.</title>
        <authorList>
            <person name="Lian D.C."/>
            <person name="Zhao X.W."/>
            <person name="Wei L."/>
        </authorList>
    </citation>
    <scope>NUCLEOTIDE SEQUENCE [LARGE SCALE GENOMIC DNA]</scope>
    <source>
        <tissue evidence="2">Nenye</tissue>
    </source>
</reference>
<protein>
    <submittedName>
        <fullName evidence="2">Uncharacterized protein</fullName>
    </submittedName>
</protein>
<name>A0ABD2ZUA5_9GENT</name>
<evidence type="ECO:0000313" key="3">
    <source>
        <dbReference type="Proteomes" id="UP001630127"/>
    </source>
</evidence>
<evidence type="ECO:0000256" key="1">
    <source>
        <dbReference type="SAM" id="MobiDB-lite"/>
    </source>
</evidence>
<sequence>MLEVLIFRTQTCYDQRRSRGTKFTALVVIEVGKGSMEFLTLKAEVVIGEDQELEDGFEREGFFIQGDDVDPIGEILVKPSMEKWWRPEAKQQGKGGGGVRRRKGNCSRGNRDTREET</sequence>
<proteinExistence type="predicted"/>
<organism evidence="2 3">
    <name type="scientific">Cinchona calisaya</name>
    <dbReference type="NCBI Taxonomy" id="153742"/>
    <lineage>
        <taxon>Eukaryota</taxon>
        <taxon>Viridiplantae</taxon>
        <taxon>Streptophyta</taxon>
        <taxon>Embryophyta</taxon>
        <taxon>Tracheophyta</taxon>
        <taxon>Spermatophyta</taxon>
        <taxon>Magnoliopsida</taxon>
        <taxon>eudicotyledons</taxon>
        <taxon>Gunneridae</taxon>
        <taxon>Pentapetalae</taxon>
        <taxon>asterids</taxon>
        <taxon>lamiids</taxon>
        <taxon>Gentianales</taxon>
        <taxon>Rubiaceae</taxon>
        <taxon>Cinchonoideae</taxon>
        <taxon>Cinchoneae</taxon>
        <taxon>Cinchona</taxon>
    </lineage>
</organism>
<comment type="caution">
    <text evidence="2">The sequence shown here is derived from an EMBL/GenBank/DDBJ whole genome shotgun (WGS) entry which is preliminary data.</text>
</comment>
<evidence type="ECO:0000313" key="2">
    <source>
        <dbReference type="EMBL" id="KAL3522996.1"/>
    </source>
</evidence>